<protein>
    <submittedName>
        <fullName evidence="16">TonB-linked outer membrane protein, SusC/RagA family</fullName>
    </submittedName>
</protein>
<dbReference type="PANTHER" id="PTHR32552:SF81">
    <property type="entry name" value="TONB-DEPENDENT OUTER MEMBRANE RECEPTOR"/>
    <property type="match status" value="1"/>
</dbReference>
<gene>
    <name evidence="16" type="ORF">SAMN05660236_3897</name>
</gene>
<organism evidence="16 17">
    <name type="scientific">Ohtaekwangia koreensis</name>
    <dbReference type="NCBI Taxonomy" id="688867"/>
    <lineage>
        <taxon>Bacteria</taxon>
        <taxon>Pseudomonadati</taxon>
        <taxon>Bacteroidota</taxon>
        <taxon>Cytophagia</taxon>
        <taxon>Cytophagales</taxon>
        <taxon>Fulvivirgaceae</taxon>
        <taxon>Ohtaekwangia</taxon>
    </lineage>
</organism>
<dbReference type="STRING" id="688867.SAMN05660236_3897"/>
<dbReference type="RefSeq" id="WP_079688405.1">
    <property type="nucleotide sequence ID" value="NZ_FUZU01000002.1"/>
</dbReference>
<keyword evidence="7" id="KW-0406">Ion transport</keyword>
<evidence type="ECO:0000256" key="1">
    <source>
        <dbReference type="ARBA" id="ARBA00004571"/>
    </source>
</evidence>
<evidence type="ECO:0000256" key="9">
    <source>
        <dbReference type="ARBA" id="ARBA00023136"/>
    </source>
</evidence>
<keyword evidence="9 11" id="KW-0472">Membrane</keyword>
<dbReference type="OrthoDB" id="9768177at2"/>
<dbReference type="InterPro" id="IPR000531">
    <property type="entry name" value="Beta-barrel_TonB"/>
</dbReference>
<keyword evidence="4" id="KW-0410">Iron transport</keyword>
<evidence type="ECO:0000259" key="15">
    <source>
        <dbReference type="Pfam" id="PF07715"/>
    </source>
</evidence>
<evidence type="ECO:0000256" key="12">
    <source>
        <dbReference type="RuleBase" id="RU003357"/>
    </source>
</evidence>
<comment type="subcellular location">
    <subcellularLocation>
        <location evidence="1 11">Cell outer membrane</location>
        <topology evidence="1 11">Multi-pass membrane protein</topology>
    </subcellularLocation>
</comment>
<evidence type="ECO:0000256" key="5">
    <source>
        <dbReference type="ARBA" id="ARBA00022692"/>
    </source>
</evidence>
<keyword evidence="6" id="KW-0408">Iron</keyword>
<dbReference type="GO" id="GO:0009279">
    <property type="term" value="C:cell outer membrane"/>
    <property type="evidence" value="ECO:0007669"/>
    <property type="project" value="UniProtKB-SubCell"/>
</dbReference>
<proteinExistence type="inferred from homology"/>
<keyword evidence="2 11" id="KW-0813">Transport</keyword>
<keyword evidence="13" id="KW-0732">Signal</keyword>
<dbReference type="InterPro" id="IPR036942">
    <property type="entry name" value="Beta-barrel_TonB_sf"/>
</dbReference>
<keyword evidence="5 11" id="KW-0812">Transmembrane</keyword>
<keyword evidence="17" id="KW-1185">Reference proteome</keyword>
<evidence type="ECO:0000256" key="2">
    <source>
        <dbReference type="ARBA" id="ARBA00022448"/>
    </source>
</evidence>
<accession>A0A1T5LUL4</accession>
<evidence type="ECO:0000256" key="8">
    <source>
        <dbReference type="ARBA" id="ARBA00023077"/>
    </source>
</evidence>
<evidence type="ECO:0000256" key="4">
    <source>
        <dbReference type="ARBA" id="ARBA00022496"/>
    </source>
</evidence>
<dbReference type="AlphaFoldDB" id="A0A1T5LUL4"/>
<dbReference type="NCBIfam" id="TIGR04056">
    <property type="entry name" value="OMP_RagA_SusC"/>
    <property type="match status" value="1"/>
</dbReference>
<evidence type="ECO:0000313" key="17">
    <source>
        <dbReference type="Proteomes" id="UP000190961"/>
    </source>
</evidence>
<keyword evidence="8 12" id="KW-0798">TonB box</keyword>
<dbReference type="InterPro" id="IPR023997">
    <property type="entry name" value="TonB-dep_OMP_SusC/RagA_CS"/>
</dbReference>
<dbReference type="InterPro" id="IPR039426">
    <property type="entry name" value="TonB-dep_rcpt-like"/>
</dbReference>
<name>A0A1T5LUL4_9BACT</name>
<keyword evidence="3 11" id="KW-1134">Transmembrane beta strand</keyword>
<comment type="similarity">
    <text evidence="11 12">Belongs to the TonB-dependent receptor family.</text>
</comment>
<dbReference type="EMBL" id="FUZU01000002">
    <property type="protein sequence ID" value="SKC79258.1"/>
    <property type="molecule type" value="Genomic_DNA"/>
</dbReference>
<dbReference type="PROSITE" id="PS52016">
    <property type="entry name" value="TONB_DEPENDENT_REC_3"/>
    <property type="match status" value="1"/>
</dbReference>
<dbReference type="InterPro" id="IPR012910">
    <property type="entry name" value="Plug_dom"/>
</dbReference>
<evidence type="ECO:0000313" key="16">
    <source>
        <dbReference type="EMBL" id="SKC79258.1"/>
    </source>
</evidence>
<feature type="chain" id="PRO_5013069584" evidence="13">
    <location>
        <begin position="23"/>
        <end position="1039"/>
    </location>
</feature>
<evidence type="ECO:0000256" key="13">
    <source>
        <dbReference type="SAM" id="SignalP"/>
    </source>
</evidence>
<reference evidence="16 17" key="1">
    <citation type="submission" date="2017-02" db="EMBL/GenBank/DDBJ databases">
        <authorList>
            <person name="Peterson S.W."/>
        </authorList>
    </citation>
    <scope>NUCLEOTIDE SEQUENCE [LARGE SCALE GENOMIC DNA]</scope>
    <source>
        <strain evidence="16 17">DSM 25262</strain>
    </source>
</reference>
<evidence type="ECO:0000256" key="10">
    <source>
        <dbReference type="ARBA" id="ARBA00023237"/>
    </source>
</evidence>
<dbReference type="Gene3D" id="2.40.170.20">
    <property type="entry name" value="TonB-dependent receptor, beta-barrel domain"/>
    <property type="match status" value="1"/>
</dbReference>
<dbReference type="InterPro" id="IPR008969">
    <property type="entry name" value="CarboxyPept-like_regulatory"/>
</dbReference>
<evidence type="ECO:0000256" key="11">
    <source>
        <dbReference type="PROSITE-ProRule" id="PRU01360"/>
    </source>
</evidence>
<feature type="domain" description="TonB-dependent receptor-like beta-barrel" evidence="14">
    <location>
        <begin position="440"/>
        <end position="875"/>
    </location>
</feature>
<feature type="signal peptide" evidence="13">
    <location>
        <begin position="1"/>
        <end position="22"/>
    </location>
</feature>
<dbReference type="Pfam" id="PF07715">
    <property type="entry name" value="Plug"/>
    <property type="match status" value="1"/>
</dbReference>
<feature type="domain" description="TonB-dependent receptor plug" evidence="15">
    <location>
        <begin position="120"/>
        <end position="239"/>
    </location>
</feature>
<dbReference type="NCBIfam" id="TIGR04057">
    <property type="entry name" value="SusC_RagA_signa"/>
    <property type="match status" value="1"/>
</dbReference>
<keyword evidence="10 11" id="KW-0998">Cell outer membrane</keyword>
<sequence length="1039" mass="112232">MKRILLVCLTAVLAFASSELWAQERTVSGRVTSAEDGSGLPGVNVVVKGTTNGTVTDVNGNYTLQAPTTGGVLVFTFIGLKSQELEIGSRSSIDTQMEQDVQQLTEVVVTSLGVAKEEKSLGYAVQQVNSDELLKARETNVINSLSGKIAGVNITSASGAVGASSRIVIRGANSFGNNQPLFVVDGVPISNGDFGSTDNEGTNRGNGAADLNPNDIESITVLKGPNAAALYGSRASNGVILVTTKSGKKGAGLGVQVNSNVTFENPLKLPDYQNGYGQGSGGQFEFVDGAGGGTNDGTDESWGPKLDAGLMIPQFNSPVVNGVRQATPWVSHPDNIKSFFNTGTTISNNVSITGGTDKAGVRLSYTDQRQKGMVPNTDQNKSTISLNGNIDLTDKFTINATANYVKTKSDNLPGYGYSAQNVMQQFIWFGRQVDMGALKNYQNTDGTKNSWNYNYHNNPYFTLNENLNTVDRNRIYGNARATYKFTDWLSAFVRTGTDYYTYTNTGRRAVGDLDVPNGYYAEETFTFSEINTDFLLSFNKALTDDVQLSLNVGGNRMNQNSHKITGVAGELAIPGVYTLSNSKIPLTTTSEYKKKRINSMYFSGQVGFLGSLFLDFTGRNDWSSTLPDGNNSYFYPSVSLSAVLTDLFDIQSDFLSFAKVRTSWAKVGSDTDPYQLIGSVSIGGGWNDATKLPSLFVPDNIPNSELKPQFTKSTEFGVDLRLLQDRIRLDMTYYDAKTTDQIISVPVSSSSGYTSKNINAGEISNKGIEVSLGGTAVKSAGGFQWDVTVNYAWNRNKVVELAPGVDSYVLGTYWSLQVAAIPGERFGSLFGYGFQRDPDGNIIHVNGIPQRDATAKVLGSYTPDWTGGLMNEVSYKGVSLSALVDVKWGGDLYSMTTTWGRYAGVLDETLLGRENGIVGKGVIANGDGSYRTNDVVVSAEQYNKAAFVNTLAESSIFDASYVKLREVRLGYTIPNSIFQNLPFRDLNISFVGRNLALLYSKVPHIDPETAFSNSNVQGIEFGQLPSARSLGFNVSFKLQ</sequence>
<dbReference type="Gene3D" id="2.60.40.1120">
    <property type="entry name" value="Carboxypeptidase-like, regulatory domain"/>
    <property type="match status" value="1"/>
</dbReference>
<dbReference type="GO" id="GO:0006826">
    <property type="term" value="P:iron ion transport"/>
    <property type="evidence" value="ECO:0007669"/>
    <property type="project" value="UniProtKB-KW"/>
</dbReference>
<evidence type="ECO:0000256" key="3">
    <source>
        <dbReference type="ARBA" id="ARBA00022452"/>
    </source>
</evidence>
<dbReference type="InterPro" id="IPR037066">
    <property type="entry name" value="Plug_dom_sf"/>
</dbReference>
<dbReference type="Gene3D" id="2.170.130.10">
    <property type="entry name" value="TonB-dependent receptor, plug domain"/>
    <property type="match status" value="1"/>
</dbReference>
<evidence type="ECO:0000256" key="7">
    <source>
        <dbReference type="ARBA" id="ARBA00023065"/>
    </source>
</evidence>
<dbReference type="Pfam" id="PF00593">
    <property type="entry name" value="TonB_dep_Rec_b-barrel"/>
    <property type="match status" value="1"/>
</dbReference>
<evidence type="ECO:0000256" key="6">
    <source>
        <dbReference type="ARBA" id="ARBA00023004"/>
    </source>
</evidence>
<evidence type="ECO:0000259" key="14">
    <source>
        <dbReference type="Pfam" id="PF00593"/>
    </source>
</evidence>
<dbReference type="InterPro" id="IPR023996">
    <property type="entry name" value="TonB-dep_OMP_SusC/RagA"/>
</dbReference>
<dbReference type="Proteomes" id="UP000190961">
    <property type="component" value="Unassembled WGS sequence"/>
</dbReference>
<dbReference type="Pfam" id="PF13715">
    <property type="entry name" value="CarbopepD_reg_2"/>
    <property type="match status" value="1"/>
</dbReference>
<dbReference type="SUPFAM" id="SSF56935">
    <property type="entry name" value="Porins"/>
    <property type="match status" value="1"/>
</dbReference>
<dbReference type="SUPFAM" id="SSF49464">
    <property type="entry name" value="Carboxypeptidase regulatory domain-like"/>
    <property type="match status" value="1"/>
</dbReference>
<dbReference type="PANTHER" id="PTHR32552">
    <property type="entry name" value="FERRICHROME IRON RECEPTOR-RELATED"/>
    <property type="match status" value="1"/>
</dbReference>